<evidence type="ECO:0000313" key="2">
    <source>
        <dbReference type="Proteomes" id="UP001379533"/>
    </source>
</evidence>
<keyword evidence="2" id="KW-1185">Reference proteome</keyword>
<dbReference type="RefSeq" id="WP_394841592.1">
    <property type="nucleotide sequence ID" value="NZ_CP089982.1"/>
</dbReference>
<protein>
    <submittedName>
        <fullName evidence="1">Uncharacterized protein</fullName>
    </submittedName>
</protein>
<proteinExistence type="predicted"/>
<sequence>MNQNETIETKHFIDLGDEQLAETSGAGRAYDYGRTAGAAIKHPFRAGFDFIRGFLDG</sequence>
<dbReference type="Proteomes" id="UP001379533">
    <property type="component" value="Chromosome"/>
</dbReference>
<accession>A0ABZ2JX89</accession>
<organism evidence="1 2">
    <name type="scientific">Pendulispora brunnea</name>
    <dbReference type="NCBI Taxonomy" id="2905690"/>
    <lineage>
        <taxon>Bacteria</taxon>
        <taxon>Pseudomonadati</taxon>
        <taxon>Myxococcota</taxon>
        <taxon>Myxococcia</taxon>
        <taxon>Myxococcales</taxon>
        <taxon>Sorangiineae</taxon>
        <taxon>Pendulisporaceae</taxon>
        <taxon>Pendulispora</taxon>
    </lineage>
</organism>
<gene>
    <name evidence="1" type="ORF">LZC95_31520</name>
</gene>
<name>A0ABZ2JX89_9BACT</name>
<dbReference type="EMBL" id="CP089982">
    <property type="protein sequence ID" value="WXA90972.1"/>
    <property type="molecule type" value="Genomic_DNA"/>
</dbReference>
<evidence type="ECO:0000313" key="1">
    <source>
        <dbReference type="EMBL" id="WXA90972.1"/>
    </source>
</evidence>
<reference evidence="1 2" key="1">
    <citation type="submission" date="2021-12" db="EMBL/GenBank/DDBJ databases">
        <title>Discovery of the Pendulisporaceae a myxobacterial family with distinct sporulation behavior and unique specialized metabolism.</title>
        <authorList>
            <person name="Garcia R."/>
            <person name="Popoff A."/>
            <person name="Bader C.D."/>
            <person name="Loehr J."/>
            <person name="Walesch S."/>
            <person name="Walt C."/>
            <person name="Boldt J."/>
            <person name="Bunk B."/>
            <person name="Haeckl F.J.F.P.J."/>
            <person name="Gunesch A.P."/>
            <person name="Birkelbach J."/>
            <person name="Nuebel U."/>
            <person name="Pietschmann T."/>
            <person name="Bach T."/>
            <person name="Mueller R."/>
        </authorList>
    </citation>
    <scope>NUCLEOTIDE SEQUENCE [LARGE SCALE GENOMIC DNA]</scope>
    <source>
        <strain evidence="1 2">MSr12523</strain>
    </source>
</reference>